<proteinExistence type="predicted"/>
<dbReference type="PROSITE" id="PS00211">
    <property type="entry name" value="ABC_TRANSPORTER_1"/>
    <property type="match status" value="1"/>
</dbReference>
<feature type="domain" description="ABC transporter" evidence="5">
    <location>
        <begin position="7"/>
        <end position="238"/>
    </location>
</feature>
<dbReference type="OrthoDB" id="9802264at2"/>
<dbReference type="Gene3D" id="3.40.50.300">
    <property type="entry name" value="P-loop containing nucleotide triphosphate hydrolases"/>
    <property type="match status" value="1"/>
</dbReference>
<sequence>MNQQTIIAFDKVQKVYEDKYALKDFSFEIRKGAFLTVVGGSGGGKTTMLKMINGLLMPDGGRVLVDGRDTAHTDLIALRRGIGYVIQGGALFPHLNVRENIEYVPRLEKNRLPEERIRELMDMAALPMEMLSRNVSELSGGQQQRVGIARALAAQPEIILMDEPFGALDGITRKQLQDEIIEIHRRTGVTIVFVTHDLREAVRLGTWILIMNEGTIVQQGTPQDVRDNPNGDYAQRLLEQLDCG</sequence>
<dbReference type="SUPFAM" id="SSF52540">
    <property type="entry name" value="P-loop containing nucleoside triphosphate hydrolases"/>
    <property type="match status" value="1"/>
</dbReference>
<accession>A0A136Q6K2</accession>
<dbReference type="PROSITE" id="PS50893">
    <property type="entry name" value="ABC_TRANSPORTER_2"/>
    <property type="match status" value="1"/>
</dbReference>
<dbReference type="GO" id="GO:0015418">
    <property type="term" value="F:ABC-type quaternary ammonium compound transporting activity"/>
    <property type="evidence" value="ECO:0007669"/>
    <property type="project" value="UniProtKB-EC"/>
</dbReference>
<dbReference type="EC" id="7.6.2.9" evidence="4"/>
<dbReference type="PANTHER" id="PTHR42781:SF4">
    <property type="entry name" value="SPERMIDINE_PUTRESCINE IMPORT ATP-BINDING PROTEIN POTA"/>
    <property type="match status" value="1"/>
</dbReference>
<dbReference type="PANTHER" id="PTHR42781">
    <property type="entry name" value="SPERMIDINE/PUTRESCINE IMPORT ATP-BINDING PROTEIN POTA"/>
    <property type="match status" value="1"/>
</dbReference>
<dbReference type="PATRIC" id="fig|626937.4.peg.1033"/>
<name>A0A136Q6K2_9FIRM</name>
<keyword evidence="1" id="KW-0813">Transport</keyword>
<keyword evidence="3 6" id="KW-0067">ATP-binding</keyword>
<evidence type="ECO:0000259" key="5">
    <source>
        <dbReference type="PROSITE" id="PS50893"/>
    </source>
</evidence>
<dbReference type="Pfam" id="PF00005">
    <property type="entry name" value="ABC_tran"/>
    <property type="match status" value="1"/>
</dbReference>
<dbReference type="InterPro" id="IPR027417">
    <property type="entry name" value="P-loop_NTPase"/>
</dbReference>
<reference evidence="6 7" key="1">
    <citation type="submission" date="2016-02" db="EMBL/GenBank/DDBJ databases">
        <authorList>
            <person name="Wen L."/>
            <person name="He K."/>
            <person name="Yang H."/>
        </authorList>
    </citation>
    <scope>NUCLEOTIDE SEQUENCE [LARGE SCALE GENOMIC DNA]</scope>
    <source>
        <strain evidence="6 7">DSM 22607</strain>
    </source>
</reference>
<dbReference type="InterPro" id="IPR050093">
    <property type="entry name" value="ABC_SmlMolc_Importer"/>
</dbReference>
<dbReference type="GO" id="GO:0016887">
    <property type="term" value="F:ATP hydrolysis activity"/>
    <property type="evidence" value="ECO:0007669"/>
    <property type="project" value="InterPro"/>
</dbReference>
<evidence type="ECO:0000313" key="6">
    <source>
        <dbReference type="EMBL" id="KXK66308.1"/>
    </source>
</evidence>
<keyword evidence="7" id="KW-1185">Reference proteome</keyword>
<evidence type="ECO:0000256" key="3">
    <source>
        <dbReference type="ARBA" id="ARBA00022840"/>
    </source>
</evidence>
<dbReference type="FunFam" id="3.40.50.300:FF:000425">
    <property type="entry name" value="Probable ABC transporter, ATP-binding subunit"/>
    <property type="match status" value="1"/>
</dbReference>
<dbReference type="RefSeq" id="WP_066520594.1">
    <property type="nucleotide sequence ID" value="NZ_CABMOF010000003.1"/>
</dbReference>
<evidence type="ECO:0000256" key="4">
    <source>
        <dbReference type="ARBA" id="ARBA00066388"/>
    </source>
</evidence>
<keyword evidence="2" id="KW-0547">Nucleotide-binding</keyword>
<evidence type="ECO:0000256" key="1">
    <source>
        <dbReference type="ARBA" id="ARBA00022448"/>
    </source>
</evidence>
<dbReference type="Proteomes" id="UP000070366">
    <property type="component" value="Unassembled WGS sequence"/>
</dbReference>
<organism evidence="6 7">
    <name type="scientific">Christensenella minuta</name>
    <dbReference type="NCBI Taxonomy" id="626937"/>
    <lineage>
        <taxon>Bacteria</taxon>
        <taxon>Bacillati</taxon>
        <taxon>Bacillota</taxon>
        <taxon>Clostridia</taxon>
        <taxon>Christensenellales</taxon>
        <taxon>Christensenellaceae</taxon>
        <taxon>Christensenella</taxon>
    </lineage>
</organism>
<comment type="caution">
    <text evidence="6">The sequence shown here is derived from an EMBL/GenBank/DDBJ whole genome shotgun (WGS) entry which is preliminary data.</text>
</comment>
<dbReference type="InterPro" id="IPR003593">
    <property type="entry name" value="AAA+_ATPase"/>
</dbReference>
<evidence type="ECO:0000256" key="2">
    <source>
        <dbReference type="ARBA" id="ARBA00022741"/>
    </source>
</evidence>
<dbReference type="SMART" id="SM00382">
    <property type="entry name" value="AAA"/>
    <property type="match status" value="1"/>
</dbReference>
<dbReference type="InterPro" id="IPR017871">
    <property type="entry name" value="ABC_transporter-like_CS"/>
</dbReference>
<dbReference type="AlphaFoldDB" id="A0A136Q6K2"/>
<protein>
    <recommendedName>
        <fullName evidence="4">ABC-type quaternary amine transporter</fullName>
        <ecNumber evidence="4">7.6.2.9</ecNumber>
    </recommendedName>
</protein>
<dbReference type="STRING" id="626937.HMPREF3293_01045"/>
<dbReference type="KEGG" id="cmiu:B1H56_02135"/>
<gene>
    <name evidence="6" type="ORF">HMPREF3293_01045</name>
</gene>
<dbReference type="InterPro" id="IPR003439">
    <property type="entry name" value="ABC_transporter-like_ATP-bd"/>
</dbReference>
<dbReference type="GO" id="GO:0005524">
    <property type="term" value="F:ATP binding"/>
    <property type="evidence" value="ECO:0007669"/>
    <property type="project" value="UniProtKB-KW"/>
</dbReference>
<evidence type="ECO:0000313" key="7">
    <source>
        <dbReference type="Proteomes" id="UP000070366"/>
    </source>
</evidence>
<dbReference type="EMBL" id="LSZW01000047">
    <property type="protein sequence ID" value="KXK66308.1"/>
    <property type="molecule type" value="Genomic_DNA"/>
</dbReference>